<proteinExistence type="predicted"/>
<evidence type="ECO:0000313" key="3">
    <source>
        <dbReference type="EMBL" id="MDT0307361.1"/>
    </source>
</evidence>
<protein>
    <submittedName>
        <fullName evidence="3">Helix-turn-helix transcriptional regulator</fullName>
    </submittedName>
</protein>
<accession>A0ABU2L7D1</accession>
<dbReference type="InterPro" id="IPR010982">
    <property type="entry name" value="Lambda_DNA-bd_dom_sf"/>
</dbReference>
<dbReference type="Gene3D" id="1.10.260.40">
    <property type="entry name" value="lambda repressor-like DNA-binding domains"/>
    <property type="match status" value="1"/>
</dbReference>
<dbReference type="Pfam" id="PF01381">
    <property type="entry name" value="HTH_3"/>
    <property type="match status" value="1"/>
</dbReference>
<evidence type="ECO:0000259" key="2">
    <source>
        <dbReference type="PROSITE" id="PS50943"/>
    </source>
</evidence>
<dbReference type="Proteomes" id="UP001183388">
    <property type="component" value="Unassembled WGS sequence"/>
</dbReference>
<gene>
    <name evidence="3" type="ORF">RM780_10345</name>
</gene>
<feature type="domain" description="HTH cro/C1-type" evidence="2">
    <location>
        <begin position="13"/>
        <end position="66"/>
    </location>
</feature>
<organism evidence="3 4">
    <name type="scientific">Streptomyces boetiae</name>
    <dbReference type="NCBI Taxonomy" id="3075541"/>
    <lineage>
        <taxon>Bacteria</taxon>
        <taxon>Bacillati</taxon>
        <taxon>Actinomycetota</taxon>
        <taxon>Actinomycetes</taxon>
        <taxon>Kitasatosporales</taxon>
        <taxon>Streptomycetaceae</taxon>
        <taxon>Streptomyces</taxon>
    </lineage>
</organism>
<dbReference type="CDD" id="cd00093">
    <property type="entry name" value="HTH_XRE"/>
    <property type="match status" value="1"/>
</dbReference>
<comment type="caution">
    <text evidence="3">The sequence shown here is derived from an EMBL/GenBank/DDBJ whole genome shotgun (WGS) entry which is preliminary data.</text>
</comment>
<dbReference type="EMBL" id="JAVREN010000011">
    <property type="protein sequence ID" value="MDT0307361.1"/>
    <property type="molecule type" value="Genomic_DNA"/>
</dbReference>
<dbReference type="SMART" id="SM00530">
    <property type="entry name" value="HTH_XRE"/>
    <property type="match status" value="1"/>
</dbReference>
<dbReference type="SUPFAM" id="SSF47413">
    <property type="entry name" value="lambda repressor-like DNA-binding domains"/>
    <property type="match status" value="1"/>
</dbReference>
<feature type="region of interest" description="Disordered" evidence="1">
    <location>
        <begin position="390"/>
        <end position="409"/>
    </location>
</feature>
<keyword evidence="4" id="KW-1185">Reference proteome</keyword>
<reference evidence="4" key="1">
    <citation type="submission" date="2023-07" db="EMBL/GenBank/DDBJ databases">
        <title>30 novel species of actinomycetes from the DSMZ collection.</title>
        <authorList>
            <person name="Nouioui I."/>
        </authorList>
    </citation>
    <scope>NUCLEOTIDE SEQUENCE [LARGE SCALE GENOMIC DNA]</scope>
    <source>
        <strain evidence="4">DSM 44917</strain>
    </source>
</reference>
<name>A0ABU2L7D1_9ACTN</name>
<dbReference type="InterPro" id="IPR001387">
    <property type="entry name" value="Cro/C1-type_HTH"/>
</dbReference>
<sequence>MTEQTDPHPGDRLRDFRQRLGLTQEALAERAQLSVGVVKKLERGGQARIETYHALARALRIRTSQLFEPAGPPQDLHADDHAIDLMPLRQAVSPPLSVTGTLLREDGEPPNLPHLAGAARALSAAYARDDYGRVAAVLPELVRSAHVAVLHFDDGPPGEEALRIRADVSQMAGRYLTQVRAYDLAHMALADAVRDAARAGDRMRAALAVSAQGWTLLRQGRLDEAERITLAAAEAVEPRISRAAPAELGIWGRLLRRASSAAARNNRPEEAGEYLTLARTAATALRGKTSEHLYGWNHFNAMRVSLQAIENHMVGGRPERALALTARLPANAASPSTNWRRHRLTVAQAHSRTRAGEESFRILSELKGEAPEWLKHQRLAGDIFREARGQRKRPLTGEQRALGDFLGVP</sequence>
<evidence type="ECO:0000256" key="1">
    <source>
        <dbReference type="SAM" id="MobiDB-lite"/>
    </source>
</evidence>
<evidence type="ECO:0000313" key="4">
    <source>
        <dbReference type="Proteomes" id="UP001183388"/>
    </source>
</evidence>
<dbReference type="RefSeq" id="WP_311630306.1">
    <property type="nucleotide sequence ID" value="NZ_JAVREN010000011.1"/>
</dbReference>
<dbReference type="PROSITE" id="PS50943">
    <property type="entry name" value="HTH_CROC1"/>
    <property type="match status" value="1"/>
</dbReference>